<dbReference type="PANTHER" id="PTHR30383">
    <property type="entry name" value="THIOESTERASE 1/PROTEASE 1/LYSOPHOSPHOLIPASE L1"/>
    <property type="match status" value="1"/>
</dbReference>
<feature type="domain" description="Fibronectin type-III" evidence="1">
    <location>
        <begin position="376"/>
        <end position="459"/>
    </location>
</feature>
<dbReference type="Pfam" id="PF13472">
    <property type="entry name" value="Lipase_GDSL_2"/>
    <property type="match status" value="1"/>
</dbReference>
<reference evidence="2" key="1">
    <citation type="submission" date="2020-01" db="EMBL/GenBank/DDBJ databases">
        <authorList>
            <person name="Meier V. D."/>
            <person name="Meier V D."/>
        </authorList>
    </citation>
    <scope>NUCLEOTIDE SEQUENCE</scope>
    <source>
        <strain evidence="2">HLG_WM_MAG_01</strain>
    </source>
</reference>
<dbReference type="InterPro" id="IPR013830">
    <property type="entry name" value="SGNH_hydro"/>
</dbReference>
<dbReference type="SUPFAM" id="SSF52266">
    <property type="entry name" value="SGNH hydrolase"/>
    <property type="match status" value="1"/>
</dbReference>
<protein>
    <recommendedName>
        <fullName evidence="1">Fibronectin type-III domain-containing protein</fullName>
    </recommendedName>
</protein>
<dbReference type="EMBL" id="CACVAS010000107">
    <property type="protein sequence ID" value="CAA6819717.1"/>
    <property type="molecule type" value="Genomic_DNA"/>
</dbReference>
<dbReference type="SMART" id="SM00060">
    <property type="entry name" value="FN3"/>
    <property type="match status" value="2"/>
</dbReference>
<gene>
    <name evidence="2" type="ORF">HELGO_WM570</name>
</gene>
<dbReference type="CDD" id="cd00063">
    <property type="entry name" value="FN3"/>
    <property type="match status" value="2"/>
</dbReference>
<evidence type="ECO:0000313" key="2">
    <source>
        <dbReference type="EMBL" id="CAA6819717.1"/>
    </source>
</evidence>
<proteinExistence type="predicted"/>
<dbReference type="InterPro" id="IPR051532">
    <property type="entry name" value="Ester_Hydrolysis_Enzymes"/>
</dbReference>
<dbReference type="PANTHER" id="PTHR30383:SF5">
    <property type="entry name" value="SGNH HYDROLASE-TYPE ESTERASE DOMAIN-CONTAINING PROTEIN"/>
    <property type="match status" value="1"/>
</dbReference>
<evidence type="ECO:0000259" key="1">
    <source>
        <dbReference type="PROSITE" id="PS50853"/>
    </source>
</evidence>
<dbReference type="PROSITE" id="PS50853">
    <property type="entry name" value="FN3"/>
    <property type="match status" value="2"/>
</dbReference>
<dbReference type="Gene3D" id="2.60.40.10">
    <property type="entry name" value="Immunoglobulins"/>
    <property type="match status" value="2"/>
</dbReference>
<organism evidence="2">
    <name type="scientific">uncultured Sulfurovum sp</name>
    <dbReference type="NCBI Taxonomy" id="269237"/>
    <lineage>
        <taxon>Bacteria</taxon>
        <taxon>Pseudomonadati</taxon>
        <taxon>Campylobacterota</taxon>
        <taxon>Epsilonproteobacteria</taxon>
        <taxon>Campylobacterales</taxon>
        <taxon>Sulfurovaceae</taxon>
        <taxon>Sulfurovum</taxon>
        <taxon>environmental samples</taxon>
    </lineage>
</organism>
<dbReference type="InterPro" id="IPR036116">
    <property type="entry name" value="FN3_sf"/>
</dbReference>
<dbReference type="Pfam" id="PF00041">
    <property type="entry name" value="fn3"/>
    <property type="match status" value="2"/>
</dbReference>
<dbReference type="GO" id="GO:0004622">
    <property type="term" value="F:phosphatidylcholine lysophospholipase activity"/>
    <property type="evidence" value="ECO:0007669"/>
    <property type="project" value="TreeGrafter"/>
</dbReference>
<dbReference type="InterPro" id="IPR013783">
    <property type="entry name" value="Ig-like_fold"/>
</dbReference>
<dbReference type="InterPro" id="IPR036514">
    <property type="entry name" value="SGNH_hydro_sf"/>
</dbReference>
<feature type="domain" description="Fibronectin type-III" evidence="1">
    <location>
        <begin position="288"/>
        <end position="372"/>
    </location>
</feature>
<accession>A0A6S6TNP8</accession>
<dbReference type="Gene3D" id="3.40.50.1110">
    <property type="entry name" value="SGNH hydrolase"/>
    <property type="match status" value="1"/>
</dbReference>
<name>A0A6S6TNP8_9BACT</name>
<dbReference type="AlphaFoldDB" id="A0A6S6TNP8"/>
<dbReference type="SUPFAM" id="SSF49265">
    <property type="entry name" value="Fibronectin type III"/>
    <property type="match status" value="1"/>
</dbReference>
<sequence>MKTIRPIFFIISLLYLLTSLLLAEVDQYEVEAYDYFLEEEREKSLQLLEELEQKVPSLTPSSNTKSSSPVRILPLGDSITFGIFIGDTRTDDSMRHSYRSHLWYKLQDAGYSVNFVGRRNTGWDVSPSFDGDNDGYPGATTYDINGYMNSILSATNPDIILIHLGTNDQSTNVSGLNSILDKIDTYETNNNHDITVVLARILGSTDENHPGRDAIFAGYNSNLVNLANSRINNGDDIVIVNMYSGAGIYYDSRDMADYLHPTDSGYAKMATVWFNALENILGSPTPSQPTNFQSTSITHNSVTLTWTDNSNNETAFKIYNGNTRLATLSANVTQHTLSNLQPNTSYTLAIVSSNGNGNSNTSYVTFTTDPLPIPAAPSNLQVSALETSAALLQWQDNATYESGFKIYADNVHIATVGSNVTQYQLSNLITRTAYTYSVTAYNSSGESSTSSVSFTTKDDYGWLPAVYHVILN</sequence>
<dbReference type="InterPro" id="IPR003961">
    <property type="entry name" value="FN3_dom"/>
</dbReference>